<feature type="compositionally biased region" description="Basic residues" evidence="2">
    <location>
        <begin position="449"/>
        <end position="459"/>
    </location>
</feature>
<dbReference type="PANTHER" id="PTHR43689">
    <property type="entry name" value="HYDROLASE"/>
    <property type="match status" value="1"/>
</dbReference>
<reference evidence="4" key="1">
    <citation type="submission" date="2023-03" db="EMBL/GenBank/DDBJ databases">
        <authorList>
            <person name="Julca I."/>
        </authorList>
    </citation>
    <scope>NUCLEOTIDE SEQUENCE</scope>
</reference>
<feature type="compositionally biased region" description="Basic and acidic residues" evidence="2">
    <location>
        <begin position="474"/>
        <end position="485"/>
    </location>
</feature>
<sequence length="1093" mass="123320">MDSSVFKHGSYKFAADSSSEPFQYSISEQVLGEMKTEPIMPKVAGMDDQEGLDDPTALADPDSCFCEFEGVLIHHKLCDSESLTLDDDEDLPEDVDNTISDYRVGLCLPIILMHGFGASLFSWNRVMKPLARLMGNSKVLAFDRPAFGLTSRVDPRNQNHKPLNPYSTLFSVLSSMFFMDSLAADKAILVGHSAGSLVAVDTYFEAPERVAALILVAPAIYTLLMPQHSAKDDQRDRNKRDPYSHFTNYQNPIIAIFSLLSKLTKCIAQGIMYLKAMGGILNLLCKNTLCTFLRSATGLILVRLMIDKFGIAIVRRAWYDSNQVTDHVLQGYVKPLRVKGWDKALVEYIVARRFYFVTESTTAKKVELNLMSGLRYQQIREVCRNSSSSAENFPIVPLVLKTQSSSSTSPEFFSEERSCPPAKIPLGCLVTPRFFEIKNSDDEGSSNKVTKKRKLRRLVKASDASAKAKKKKTPIPEEVEKRVEDPVPIEGDQEDHPPKATSPIIEEVEAPMPEDKAPEAIPVPERHPETLKVTLDKKSTEDTDGSSTFTAAAAVYHFGDNRIECPIIEEVAETLTEEESLKMLTTAMASILMREKTLKRDIQSLQAERGALEKEKQSSEASRKREEALRLSKEKELVDVQAMYKELEAKLSECRETHVPRSELPAWIMHFWSRMMSTDGLASILVGISNEAKILGGHGVAVAALERMESGKTINAGWLQQFIKPHPKKTLHEALRKGVQRLSDGQLPLFGPLCNAIPEMKSSTEISSFEGEVLALLPDDAGEEVRVPKLAPDFIGVEVEWEEDSSEGPVEDDGQSRPDPEETPVPPPVEEASDAHPTQSQGPKEDSYFVHRCHLLILEEEEITQFPLYSMISSILRKFGDVHNTSKVKLLEKELSDDVKALNLRTHHRLVQRFKRQEEEWKRRLQQYDLDFHASLSLEANIYEEMEKLKSENARLKKRENIVVSPWFLEKLDILALVESQIKVRTERFIAAIDLLKKRSKEVEFYSKQAAIFQNLLVDNEISLPILDDLNPEDEARERAAAKEYLLRIDDQDWEILDLKDKLGHCVHKLRTMGWSGLIKPSRFNPKGKNLRI</sequence>
<name>A0AAV1C907_OLDCO</name>
<feature type="region of interest" description="Disordered" evidence="2">
    <location>
        <begin position="609"/>
        <end position="628"/>
    </location>
</feature>
<dbReference type="SUPFAM" id="SSF53474">
    <property type="entry name" value="alpha/beta-Hydrolases"/>
    <property type="match status" value="1"/>
</dbReference>
<proteinExistence type="predicted"/>
<dbReference type="Proteomes" id="UP001161247">
    <property type="component" value="Chromosome 1"/>
</dbReference>
<keyword evidence="1" id="KW-0175">Coiled coil</keyword>
<dbReference type="Pfam" id="PF00561">
    <property type="entry name" value="Abhydrolase_1"/>
    <property type="match status" value="1"/>
</dbReference>
<feature type="coiled-coil region" evidence="1">
    <location>
        <begin position="911"/>
        <end position="959"/>
    </location>
</feature>
<feature type="domain" description="AB hydrolase-1" evidence="3">
    <location>
        <begin position="109"/>
        <end position="243"/>
    </location>
</feature>
<dbReference type="GO" id="GO:0016787">
    <property type="term" value="F:hydrolase activity"/>
    <property type="evidence" value="ECO:0007669"/>
    <property type="project" value="UniProtKB-ARBA"/>
</dbReference>
<dbReference type="GO" id="GO:0009941">
    <property type="term" value="C:chloroplast envelope"/>
    <property type="evidence" value="ECO:0007669"/>
    <property type="project" value="TreeGrafter"/>
</dbReference>
<feature type="region of interest" description="Disordered" evidence="2">
    <location>
        <begin position="440"/>
        <end position="501"/>
    </location>
</feature>
<dbReference type="PANTHER" id="PTHR43689:SF1">
    <property type="entry name" value="ALPHA_BETA-HYDROLASES SUPERFAMILY PROTEIN"/>
    <property type="match status" value="1"/>
</dbReference>
<evidence type="ECO:0000259" key="3">
    <source>
        <dbReference type="Pfam" id="PF00561"/>
    </source>
</evidence>
<evidence type="ECO:0000256" key="2">
    <source>
        <dbReference type="SAM" id="MobiDB-lite"/>
    </source>
</evidence>
<organism evidence="4 5">
    <name type="scientific">Oldenlandia corymbosa var. corymbosa</name>
    <dbReference type="NCBI Taxonomy" id="529605"/>
    <lineage>
        <taxon>Eukaryota</taxon>
        <taxon>Viridiplantae</taxon>
        <taxon>Streptophyta</taxon>
        <taxon>Embryophyta</taxon>
        <taxon>Tracheophyta</taxon>
        <taxon>Spermatophyta</taxon>
        <taxon>Magnoliopsida</taxon>
        <taxon>eudicotyledons</taxon>
        <taxon>Gunneridae</taxon>
        <taxon>Pentapetalae</taxon>
        <taxon>asterids</taxon>
        <taxon>lamiids</taxon>
        <taxon>Gentianales</taxon>
        <taxon>Rubiaceae</taxon>
        <taxon>Rubioideae</taxon>
        <taxon>Spermacoceae</taxon>
        <taxon>Hedyotis-Oldenlandia complex</taxon>
        <taxon>Oldenlandia</taxon>
    </lineage>
</organism>
<feature type="region of interest" description="Disordered" evidence="2">
    <location>
        <begin position="801"/>
        <end position="845"/>
    </location>
</feature>
<gene>
    <name evidence="4" type="ORF">OLC1_LOCUS3725</name>
</gene>
<evidence type="ECO:0000313" key="5">
    <source>
        <dbReference type="Proteomes" id="UP001161247"/>
    </source>
</evidence>
<dbReference type="Gene3D" id="3.40.50.1820">
    <property type="entry name" value="alpha/beta hydrolase"/>
    <property type="match status" value="1"/>
</dbReference>
<dbReference type="InterPro" id="IPR000073">
    <property type="entry name" value="AB_hydrolase_1"/>
</dbReference>
<feature type="compositionally biased region" description="Basic and acidic residues" evidence="2">
    <location>
        <begin position="610"/>
        <end position="628"/>
    </location>
</feature>
<evidence type="ECO:0000313" key="4">
    <source>
        <dbReference type="EMBL" id="CAI9091925.1"/>
    </source>
</evidence>
<keyword evidence="5" id="KW-1185">Reference proteome</keyword>
<dbReference type="AlphaFoldDB" id="A0AAV1C907"/>
<feature type="compositionally biased region" description="Acidic residues" evidence="2">
    <location>
        <begin position="801"/>
        <end position="813"/>
    </location>
</feature>
<dbReference type="EMBL" id="OX459118">
    <property type="protein sequence ID" value="CAI9091925.1"/>
    <property type="molecule type" value="Genomic_DNA"/>
</dbReference>
<dbReference type="InterPro" id="IPR029058">
    <property type="entry name" value="AB_hydrolase_fold"/>
</dbReference>
<evidence type="ECO:0000256" key="1">
    <source>
        <dbReference type="SAM" id="Coils"/>
    </source>
</evidence>
<accession>A0AAV1C907</accession>
<protein>
    <submittedName>
        <fullName evidence="4">OLC1v1027046C1</fullName>
    </submittedName>
</protein>